<keyword evidence="6 8" id="KW-0472">Membrane</keyword>
<dbReference type="EMBL" id="LQPZ01000017">
    <property type="protein sequence ID" value="ORX05878.1"/>
    <property type="molecule type" value="Genomic_DNA"/>
</dbReference>
<keyword evidence="3" id="KW-1003">Cell membrane</keyword>
<dbReference type="GO" id="GO:0046872">
    <property type="term" value="F:metal ion binding"/>
    <property type="evidence" value="ECO:0007669"/>
    <property type="project" value="UniProtKB-KW"/>
</dbReference>
<proteinExistence type="inferred from homology"/>
<reference evidence="9 10" key="1">
    <citation type="submission" date="2016-01" db="EMBL/GenBank/DDBJ databases">
        <title>The new phylogeny of the genus Mycobacterium.</title>
        <authorList>
            <person name="Tarcisio F."/>
            <person name="Conor M."/>
            <person name="Antonella G."/>
            <person name="Elisabetta G."/>
            <person name="Giulia F.S."/>
            <person name="Sara T."/>
            <person name="Anna F."/>
            <person name="Clotilde B."/>
            <person name="Roberto B."/>
            <person name="Veronica D.S."/>
            <person name="Fabio R."/>
            <person name="Monica P."/>
            <person name="Olivier J."/>
            <person name="Enrico T."/>
            <person name="Nicola S."/>
        </authorList>
    </citation>
    <scope>NUCLEOTIDE SEQUENCE [LARGE SCALE GENOMIC DNA]</scope>
    <source>
        <strain evidence="9 10">DSM 44153</strain>
    </source>
</reference>
<organism evidence="9 10">
    <name type="scientific">Mycolicibacillus trivialis</name>
    <dbReference type="NCBI Taxonomy" id="1798"/>
    <lineage>
        <taxon>Bacteria</taxon>
        <taxon>Bacillati</taxon>
        <taxon>Actinomycetota</taxon>
        <taxon>Actinomycetes</taxon>
        <taxon>Mycobacteriales</taxon>
        <taxon>Mycobacteriaceae</taxon>
        <taxon>Mycolicibacillus</taxon>
    </lineage>
</organism>
<comment type="similarity">
    <text evidence="2">Belongs to the UPF0073 (Hly-III) family.</text>
</comment>
<keyword evidence="10" id="KW-1185">Reference proteome</keyword>
<feature type="transmembrane region" description="Helical" evidence="8">
    <location>
        <begin position="96"/>
        <end position="115"/>
    </location>
</feature>
<feature type="binding site" evidence="7">
    <location>
        <position position="77"/>
    </location>
    <ligand>
        <name>Zn(2+)</name>
        <dbReference type="ChEBI" id="CHEBI:29105"/>
    </ligand>
</feature>
<keyword evidence="7" id="KW-0479">Metal-binding</keyword>
<dbReference type="GO" id="GO:0140911">
    <property type="term" value="F:pore-forming activity"/>
    <property type="evidence" value="ECO:0007669"/>
    <property type="project" value="InterPro"/>
</dbReference>
<evidence type="ECO:0000313" key="9">
    <source>
        <dbReference type="EMBL" id="ORX05878.1"/>
    </source>
</evidence>
<feature type="binding site" evidence="7">
    <location>
        <position position="207"/>
    </location>
    <ligand>
        <name>Zn(2+)</name>
        <dbReference type="ChEBI" id="CHEBI:29105"/>
    </ligand>
</feature>
<dbReference type="InterPro" id="IPR004254">
    <property type="entry name" value="AdipoR/HlyIII-related"/>
</dbReference>
<dbReference type="PANTHER" id="PTHR20855">
    <property type="entry name" value="ADIPOR/PROGESTIN RECEPTOR-RELATED"/>
    <property type="match status" value="1"/>
</dbReference>
<evidence type="ECO:0000256" key="8">
    <source>
        <dbReference type="SAM" id="Phobius"/>
    </source>
</evidence>
<evidence type="ECO:0000256" key="7">
    <source>
        <dbReference type="PIRSR" id="PIRSR604254-1"/>
    </source>
</evidence>
<evidence type="ECO:0000256" key="2">
    <source>
        <dbReference type="ARBA" id="ARBA00008488"/>
    </source>
</evidence>
<feature type="transmembrane region" description="Helical" evidence="8">
    <location>
        <begin position="57"/>
        <end position="76"/>
    </location>
</feature>
<sequence>MDTGPNLVQPLDFAPPPVAARPRARGWIHLVSAVVAAIAGATLIAVTWPLAGPKAGVSTFVYTVSVVGMFAVSATYHRITWASVAARMRMKRVDHAMIFVFIAGTYTPFAVLAMGPAQGRLVLAVVWIGALAGVLLKVCWPTAPKWVGVPLYLLLGWVAAFFIAVIMQHAGVAAMVLLAVGGALYSIGAILYAVRWPDPWPRTFGYHEFFHALTAVAAICQYIAIWFAALY</sequence>
<keyword evidence="7" id="KW-0862">Zinc</keyword>
<dbReference type="Proteomes" id="UP000193090">
    <property type="component" value="Unassembled WGS sequence"/>
</dbReference>
<evidence type="ECO:0000256" key="6">
    <source>
        <dbReference type="ARBA" id="ARBA00023136"/>
    </source>
</evidence>
<evidence type="ECO:0008006" key="11">
    <source>
        <dbReference type="Google" id="ProtNLM"/>
    </source>
</evidence>
<evidence type="ECO:0000256" key="3">
    <source>
        <dbReference type="ARBA" id="ARBA00022475"/>
    </source>
</evidence>
<dbReference type="STRING" id="1798.AWC30_08195"/>
<gene>
    <name evidence="9" type="ORF">AWC30_08195</name>
</gene>
<name>A0A1X2ELJ4_9MYCO</name>
<feature type="transmembrane region" description="Helical" evidence="8">
    <location>
        <begin position="121"/>
        <end position="140"/>
    </location>
</feature>
<feature type="transmembrane region" description="Helical" evidence="8">
    <location>
        <begin position="147"/>
        <end position="166"/>
    </location>
</feature>
<evidence type="ECO:0000256" key="5">
    <source>
        <dbReference type="ARBA" id="ARBA00022989"/>
    </source>
</evidence>
<keyword evidence="5 8" id="KW-1133">Transmembrane helix</keyword>
<dbReference type="PANTHER" id="PTHR20855:SF3">
    <property type="entry name" value="LD03007P"/>
    <property type="match status" value="1"/>
</dbReference>
<accession>A0A1X2ELJ4</accession>
<keyword evidence="4 8" id="KW-0812">Transmembrane</keyword>
<evidence type="ECO:0000256" key="1">
    <source>
        <dbReference type="ARBA" id="ARBA00004651"/>
    </source>
</evidence>
<feature type="binding site" evidence="7">
    <location>
        <position position="211"/>
    </location>
    <ligand>
        <name>Zn(2+)</name>
        <dbReference type="ChEBI" id="CHEBI:29105"/>
    </ligand>
</feature>
<comment type="subcellular location">
    <subcellularLocation>
        <location evidence="1">Cell membrane</location>
        <topology evidence="1">Multi-pass membrane protein</topology>
    </subcellularLocation>
</comment>
<feature type="transmembrane region" description="Helical" evidence="8">
    <location>
        <begin position="27"/>
        <end position="51"/>
    </location>
</feature>
<dbReference type="InterPro" id="IPR005744">
    <property type="entry name" value="Hy-lIII"/>
</dbReference>
<dbReference type="Pfam" id="PF03006">
    <property type="entry name" value="HlyIII"/>
    <property type="match status" value="1"/>
</dbReference>
<evidence type="ECO:0000256" key="4">
    <source>
        <dbReference type="ARBA" id="ARBA00022692"/>
    </source>
</evidence>
<dbReference type="GO" id="GO:0005886">
    <property type="term" value="C:plasma membrane"/>
    <property type="evidence" value="ECO:0007669"/>
    <property type="project" value="UniProtKB-SubCell"/>
</dbReference>
<comment type="caution">
    <text evidence="9">The sequence shown here is derived from an EMBL/GenBank/DDBJ whole genome shotgun (WGS) entry which is preliminary data.</text>
</comment>
<dbReference type="RefSeq" id="WP_234807992.1">
    <property type="nucleotide sequence ID" value="NZ_JACKSN010000003.1"/>
</dbReference>
<feature type="transmembrane region" description="Helical" evidence="8">
    <location>
        <begin position="206"/>
        <end position="229"/>
    </location>
</feature>
<dbReference type="AlphaFoldDB" id="A0A1X2ELJ4"/>
<protein>
    <recommendedName>
        <fullName evidence="11">Hemolysin III</fullName>
    </recommendedName>
</protein>
<evidence type="ECO:0000313" key="10">
    <source>
        <dbReference type="Proteomes" id="UP000193090"/>
    </source>
</evidence>
<dbReference type="NCBIfam" id="TIGR01065">
    <property type="entry name" value="hlyIII"/>
    <property type="match status" value="1"/>
</dbReference>
<feature type="transmembrane region" description="Helical" evidence="8">
    <location>
        <begin position="172"/>
        <end position="194"/>
    </location>
</feature>